<dbReference type="CDD" id="cd01670">
    <property type="entry name" value="Death"/>
    <property type="match status" value="2"/>
</dbReference>
<protein>
    <recommendedName>
        <fullName evidence="3">Death domain-containing protein</fullName>
    </recommendedName>
</protein>
<dbReference type="InterPro" id="IPR000488">
    <property type="entry name" value="Death_dom"/>
</dbReference>
<keyword evidence="1" id="KW-0175">Coiled coil</keyword>
<dbReference type="EnsemblMetazoa" id="XM_020002199.1">
    <property type="protein sequence ID" value="XP_019857758.1"/>
    <property type="gene ID" value="LOC109586032"/>
</dbReference>
<organism evidence="4 5">
    <name type="scientific">Amphimedon queenslandica</name>
    <name type="common">Sponge</name>
    <dbReference type="NCBI Taxonomy" id="400682"/>
    <lineage>
        <taxon>Eukaryota</taxon>
        <taxon>Metazoa</taxon>
        <taxon>Porifera</taxon>
        <taxon>Demospongiae</taxon>
        <taxon>Heteroscleromorpha</taxon>
        <taxon>Haplosclerida</taxon>
        <taxon>Niphatidae</taxon>
        <taxon>Amphimedon</taxon>
    </lineage>
</organism>
<proteinExistence type="predicted"/>
<sequence length="1243" mass="140534">MASKFTSSSSSIFSESVDPPNQLKITDLTWVLLLLTRHGYSGVTYRNLGLNLGLSRPTLDVIKSKNRGDIDGGLRGPTIYSLVSALRELGENGVADRIDMEKHPACKVLASYTSDQSLVTVLPQMVIALYEAGLLQETILPTNIQGEALMGDIKAAVCANYRKLEAFADILCKYTATAEIGRAIKRDYRIVYESDDKNVEGLKIYLPKSVTSELYLMRLKFGQTFITVESIMMRNRQSPSLGNIKLVLGRYNRALMSQLAQCKDIHNILQLMRVNSSLDDISMLEYLVSEFNIEEAKPVIEEYKGAVEELKIKLCQFLEEVLFKASSIISYVTIVIDEVAGYSLLKDVQKLSLAVLPRHIKVNVIRGDCNRMWEEWEPESFTDIYVSPTVQSKDATLRTEVPAGTTEKHEDQVMLLQEKVESIQKQLKEEKELHEEEKQFITKKYEEEILQLKGDLIQNEEKIATLTKQQEEVTRDLKHKTEQHEELRSENELTHKQLEELQNELEEEKIEKEELQRKNDCLQELYQVKDYKEVSVQSEYTITESELQSEIQKIKSESETFQKQRKALILENDRLMTLLKDYNVPVEQKEETEILQEIETVHTCTYISKGDISQLSVILEPVEDDWYHIGQCLEVKESVLTEIKEMTPVDSRLTRVLETWCHEKDRTITELKESLKRMDRDDILEGLHELPTGQYTMNNDEEYDINVKDSNDEVETQIETENKEIQTTQTTLDKEIQFNYLVPAQDNLEGLSESQIAGKKLFLVQGDKPQLMNWEEYGLRISVPEDSLSASETVEVSVLALVGGHFKFPDNTRLVSAVYAISTSPLLKSLRIEMQHSIDLSDPFLSKYLKFAVAPVHTASLPYQFSIIEGGEFPAYQRYGWIERSKFCQLAIVGEEEEENGGSRNEERNGEEDGDSGDEGGKGKGQTTGGEGQGAGGQEGEPGGGVAGGNEEEKDDENGTIALESCDQPNTSSTLIVSTHSTGIPEATVYAGQVFYQRADKMRFAATKDLNALIEFIKKDYRQLEMGEAFTFQFDPSFGCLELVFGPQDGPITGWTVSPDIVPCQIEEGDLDVFGHNRTTIRLVSIYADSSHPDTVHVLKYAIPLKGLRKPRTININRSLKDILDAGHSVGTKDVPNPGSQNDIKKHLNDLKRFLSSSELSMFRDIANVCKDVKIINSSQYDELFDGMNNQSLSKRVELFIQKIINTIEFCPDQISTFLSILREQDHVVLSTLADRIAALLDI</sequence>
<feature type="compositionally biased region" description="Acidic residues" evidence="2">
    <location>
        <begin position="909"/>
        <end position="918"/>
    </location>
</feature>
<feature type="domain" description="Death" evidence="3">
    <location>
        <begin position="611"/>
        <end position="691"/>
    </location>
</feature>
<feature type="coiled-coil region" evidence="1">
    <location>
        <begin position="406"/>
        <end position="564"/>
    </location>
</feature>
<dbReference type="GeneID" id="109586032"/>
<evidence type="ECO:0000313" key="4">
    <source>
        <dbReference type="EnsemblMetazoa" id="XP_019857758.1"/>
    </source>
</evidence>
<evidence type="ECO:0000259" key="3">
    <source>
        <dbReference type="PROSITE" id="PS50017"/>
    </source>
</evidence>
<reference evidence="4" key="2">
    <citation type="submission" date="2024-06" db="UniProtKB">
        <authorList>
            <consortium name="EnsemblMetazoa"/>
        </authorList>
    </citation>
    <scope>IDENTIFICATION</scope>
</reference>
<dbReference type="Gene3D" id="1.10.533.10">
    <property type="entry name" value="Death Domain, Fas"/>
    <property type="match status" value="1"/>
</dbReference>
<evidence type="ECO:0000256" key="2">
    <source>
        <dbReference type="SAM" id="MobiDB-lite"/>
    </source>
</evidence>
<keyword evidence="5" id="KW-1185">Reference proteome</keyword>
<name>A0AAN0JL75_AMPQE</name>
<dbReference type="Pfam" id="PF00531">
    <property type="entry name" value="Death"/>
    <property type="match status" value="1"/>
</dbReference>
<dbReference type="KEGG" id="aqu:109586032"/>
<dbReference type="InterPro" id="IPR011029">
    <property type="entry name" value="DEATH-like_dom_sf"/>
</dbReference>
<evidence type="ECO:0000313" key="5">
    <source>
        <dbReference type="Proteomes" id="UP000007879"/>
    </source>
</evidence>
<dbReference type="AlphaFoldDB" id="A0AAN0JL75"/>
<dbReference type="PROSITE" id="PS50017">
    <property type="entry name" value="DEATH_DOMAIN"/>
    <property type="match status" value="1"/>
</dbReference>
<dbReference type="SUPFAM" id="SSF47986">
    <property type="entry name" value="DEATH domain"/>
    <property type="match status" value="1"/>
</dbReference>
<evidence type="ECO:0000256" key="1">
    <source>
        <dbReference type="SAM" id="Coils"/>
    </source>
</evidence>
<dbReference type="RefSeq" id="XP_019857758.1">
    <property type="nucleotide sequence ID" value="XM_020002199.1"/>
</dbReference>
<reference evidence="5" key="1">
    <citation type="journal article" date="2010" name="Nature">
        <title>The Amphimedon queenslandica genome and the evolution of animal complexity.</title>
        <authorList>
            <person name="Srivastava M."/>
            <person name="Simakov O."/>
            <person name="Chapman J."/>
            <person name="Fahey B."/>
            <person name="Gauthier M.E."/>
            <person name="Mitros T."/>
            <person name="Richards G.S."/>
            <person name="Conaco C."/>
            <person name="Dacre M."/>
            <person name="Hellsten U."/>
            <person name="Larroux C."/>
            <person name="Putnam N.H."/>
            <person name="Stanke M."/>
            <person name="Adamska M."/>
            <person name="Darling A."/>
            <person name="Degnan S.M."/>
            <person name="Oakley T.H."/>
            <person name="Plachetzki D.C."/>
            <person name="Zhai Y."/>
            <person name="Adamski M."/>
            <person name="Calcino A."/>
            <person name="Cummins S.F."/>
            <person name="Goodstein D.M."/>
            <person name="Harris C."/>
            <person name="Jackson D.J."/>
            <person name="Leys S.P."/>
            <person name="Shu S."/>
            <person name="Woodcroft B.J."/>
            <person name="Vervoort M."/>
            <person name="Kosik K.S."/>
            <person name="Manning G."/>
            <person name="Degnan B.M."/>
            <person name="Rokhsar D.S."/>
        </authorList>
    </citation>
    <scope>NUCLEOTIDE SEQUENCE [LARGE SCALE GENOMIC DNA]</scope>
</reference>
<dbReference type="Proteomes" id="UP000007879">
    <property type="component" value="Unassembled WGS sequence"/>
</dbReference>
<feature type="compositionally biased region" description="Gly residues" evidence="2">
    <location>
        <begin position="923"/>
        <end position="948"/>
    </location>
</feature>
<accession>A0AAN0JL75</accession>
<dbReference type="GO" id="GO:0007165">
    <property type="term" value="P:signal transduction"/>
    <property type="evidence" value="ECO:0007669"/>
    <property type="project" value="InterPro"/>
</dbReference>
<feature type="region of interest" description="Disordered" evidence="2">
    <location>
        <begin position="894"/>
        <end position="956"/>
    </location>
</feature>